<dbReference type="InParanoid" id="A0A7M7HIM7"/>
<feature type="transmembrane region" description="Helical" evidence="2">
    <location>
        <begin position="483"/>
        <end position="502"/>
    </location>
</feature>
<dbReference type="SUPFAM" id="SSF53187">
    <property type="entry name" value="Zn-dependent exopeptidases"/>
    <property type="match status" value="1"/>
</dbReference>
<feature type="transmembrane region" description="Helical" evidence="2">
    <location>
        <begin position="448"/>
        <end position="471"/>
    </location>
</feature>
<protein>
    <recommendedName>
        <fullName evidence="5">Glycosylphosphatidylinositol anchor attachment 1 protein</fullName>
    </recommendedName>
</protein>
<reference evidence="4" key="1">
    <citation type="submission" date="2015-02" db="EMBL/GenBank/DDBJ databases">
        <title>Genome sequencing for Strongylocentrotus purpuratus.</title>
        <authorList>
            <person name="Murali S."/>
            <person name="Liu Y."/>
            <person name="Vee V."/>
            <person name="English A."/>
            <person name="Wang M."/>
            <person name="Skinner E."/>
            <person name="Han Y."/>
            <person name="Muzny D.M."/>
            <person name="Worley K.C."/>
            <person name="Gibbs R.A."/>
        </authorList>
    </citation>
    <scope>NUCLEOTIDE SEQUENCE</scope>
</reference>
<keyword evidence="2" id="KW-1133">Transmembrane helix</keyword>
<dbReference type="GO" id="GO:0042765">
    <property type="term" value="C:GPI-anchor transamidase complex"/>
    <property type="evidence" value="ECO:0000318"/>
    <property type="project" value="GO_Central"/>
</dbReference>
<feature type="transmembrane region" description="Helical" evidence="2">
    <location>
        <begin position="568"/>
        <end position="587"/>
    </location>
</feature>
<dbReference type="GO" id="GO:0016255">
    <property type="term" value="P:attachment of GPI anchor to protein"/>
    <property type="evidence" value="ECO:0000318"/>
    <property type="project" value="GO_Central"/>
</dbReference>
<dbReference type="GeneID" id="591529"/>
<keyword evidence="2" id="KW-0472">Membrane</keyword>
<feature type="region of interest" description="Disordered" evidence="1">
    <location>
        <begin position="416"/>
        <end position="436"/>
    </location>
</feature>
<evidence type="ECO:0000313" key="3">
    <source>
        <dbReference type="EnsemblMetazoa" id="XP_011662242"/>
    </source>
</evidence>
<dbReference type="EnsemblMetazoa" id="XM_011663940">
    <property type="protein sequence ID" value="XP_011662242"/>
    <property type="gene ID" value="LOC591529"/>
</dbReference>
<name>A0A7M7HIM7_STRPU</name>
<organism evidence="3 4">
    <name type="scientific">Strongylocentrotus purpuratus</name>
    <name type="common">Purple sea urchin</name>
    <dbReference type="NCBI Taxonomy" id="7668"/>
    <lineage>
        <taxon>Eukaryota</taxon>
        <taxon>Metazoa</taxon>
        <taxon>Echinodermata</taxon>
        <taxon>Eleutherozoa</taxon>
        <taxon>Echinozoa</taxon>
        <taxon>Echinoidea</taxon>
        <taxon>Euechinoidea</taxon>
        <taxon>Echinacea</taxon>
        <taxon>Camarodonta</taxon>
        <taxon>Echinidea</taxon>
        <taxon>Strongylocentrotidae</taxon>
        <taxon>Strongylocentrotus</taxon>
    </lineage>
</organism>
<dbReference type="RefSeq" id="XP_011662242.2">
    <property type="nucleotide sequence ID" value="XM_011663940.2"/>
</dbReference>
<dbReference type="CTD" id="8733"/>
<keyword evidence="2" id="KW-0812">Transmembrane</keyword>
<feature type="transmembrane region" description="Helical" evidence="2">
    <location>
        <begin position="26"/>
        <end position="44"/>
    </location>
</feature>
<dbReference type="OMA" id="MAIALWM"/>
<reference evidence="3" key="2">
    <citation type="submission" date="2021-01" db="UniProtKB">
        <authorList>
            <consortium name="EnsemblMetazoa"/>
        </authorList>
    </citation>
    <scope>IDENTIFICATION</scope>
</reference>
<dbReference type="Pfam" id="PF04114">
    <property type="entry name" value="Gaa1"/>
    <property type="match status" value="1"/>
</dbReference>
<feature type="transmembrane region" description="Helical" evidence="2">
    <location>
        <begin position="383"/>
        <end position="408"/>
    </location>
</feature>
<dbReference type="AlphaFoldDB" id="A0A7M7HIM7"/>
<dbReference type="PANTHER" id="PTHR13304">
    <property type="entry name" value="GLYCOSYLPHOSPHATIDYLINOSITOL ANCHOR ATTACHMENT 1 PROTEIN"/>
    <property type="match status" value="1"/>
</dbReference>
<evidence type="ECO:0000256" key="1">
    <source>
        <dbReference type="SAM" id="MobiDB-lite"/>
    </source>
</evidence>
<keyword evidence="4" id="KW-1185">Reference proteome</keyword>
<dbReference type="OrthoDB" id="445301at2759"/>
<feature type="transmembrane region" description="Helical" evidence="2">
    <location>
        <begin position="630"/>
        <end position="649"/>
    </location>
</feature>
<evidence type="ECO:0000256" key="2">
    <source>
        <dbReference type="SAM" id="Phobius"/>
    </source>
</evidence>
<dbReference type="KEGG" id="spu:591529"/>
<evidence type="ECO:0008006" key="5">
    <source>
        <dbReference type="Google" id="ProtNLM"/>
    </source>
</evidence>
<dbReference type="FunFam" id="3.40.630.10:FF:000121">
    <property type="entry name" value="GPI transamidase component (GAA1), putative"/>
    <property type="match status" value="1"/>
</dbReference>
<evidence type="ECO:0000313" key="4">
    <source>
        <dbReference type="Proteomes" id="UP000007110"/>
    </source>
</evidence>
<accession>A0A7M7HIM7</accession>
<dbReference type="Proteomes" id="UP000007110">
    <property type="component" value="Unassembled WGS sequence"/>
</dbReference>
<feature type="transmembrane region" description="Helical" evidence="2">
    <location>
        <begin position="526"/>
        <end position="556"/>
    </location>
</feature>
<dbReference type="Gene3D" id="3.40.630.10">
    <property type="entry name" value="Zn peptidases"/>
    <property type="match status" value="1"/>
</dbReference>
<sequence length="659" mass="73140">MGLLTDTRTQAVMSRVILAIHKPLEVLLYIAGVASLLVLAFTPLNEKTYFSENALLPGLVERKYLNDQSVKDYAKELTRLGAADNGKGPIPEDWLKAQFMDLGLDVFSQNFTVQHPFNVKAKGTQESGAVSGTNVYAILRAPRIASTEAIVITVPYRNKEAEAGRARTHYGIGLMLSLASFFSKNTFWSKDIIFVVVDKEEVGMQAWLAGYHDSHSEYLPTSLMLGRSGSIIAAINLELGSEFTDHIDLKIEGVNGQLPNMDLFNLAVRLCRVERVPVTFQNRFDPSERIVVKWAGLQHSATTMLLNMAKQASGKPSGIHGLFLRYHIEALTLQAHPAKRGSGVEAVGRVMEGVVRSVNNLLERFHQSFFFYVLPSCERYVSIGLYMIPFGLLLVVPTLRGMALWLLAMQSVEKMDTSSDEKDNDEKEDGDKKKKLELEQQGRPFGQVMPLIIGAHIMGAILFISPQYLVSEHIASFNVTPQGAIAIGFAAFFVGSASLPIFGRRNNFQTSEDLPSDWQLLKCLTLIWYTVTLLAVSMFNFSLAFFVAVPTIPIAVIVQPAEQSVLKIIQGFLLLMISPLSLLYSFITVHHGFFNPGDAMVDILTQGLHKTVDSLFEGVVNAYLYGNKSFALITLVWFPVWFLLWAVLFRKASGKKVSS</sequence>
<dbReference type="InterPro" id="IPR007246">
    <property type="entry name" value="Gaa1"/>
</dbReference>
<dbReference type="PANTHER" id="PTHR13304:SF0">
    <property type="entry name" value="GLYCOSYLPHOSPHATIDYLINOSITOL ANCHOR ATTACHMENT 1 PROTEIN"/>
    <property type="match status" value="1"/>
</dbReference>
<proteinExistence type="predicted"/>
<dbReference type="PIRSF" id="PIRSF036762">
    <property type="entry name" value="GAA1"/>
    <property type="match status" value="1"/>
</dbReference>